<dbReference type="GO" id="GO:0000166">
    <property type="term" value="F:nucleotide binding"/>
    <property type="evidence" value="ECO:0007669"/>
    <property type="project" value="UniProtKB-KW"/>
</dbReference>
<dbReference type="GO" id="GO:0016301">
    <property type="term" value="F:kinase activity"/>
    <property type="evidence" value="ECO:0007669"/>
    <property type="project" value="UniProtKB-KW"/>
</dbReference>
<dbReference type="InterPro" id="IPR000850">
    <property type="entry name" value="Adenylat/UMP-CMP_kin"/>
</dbReference>
<dbReference type="PANTHER" id="PTHR23359">
    <property type="entry name" value="NUCLEOTIDE KINASE"/>
    <property type="match status" value="1"/>
</dbReference>
<dbReference type="Proteomes" id="UP001620626">
    <property type="component" value="Unassembled WGS sequence"/>
</dbReference>
<evidence type="ECO:0000256" key="3">
    <source>
        <dbReference type="ARBA" id="ARBA00022777"/>
    </source>
</evidence>
<protein>
    <recommendedName>
        <fullName evidence="7">Adenylate kinase</fullName>
    </recommendedName>
</protein>
<dbReference type="Pfam" id="PF00406">
    <property type="entry name" value="ADK"/>
    <property type="match status" value="1"/>
</dbReference>
<dbReference type="CDD" id="cd01428">
    <property type="entry name" value="ADK"/>
    <property type="match status" value="1"/>
</dbReference>
<accession>A0ABD2LFK0</accession>
<dbReference type="PRINTS" id="PR00094">
    <property type="entry name" value="ADENYLTKNASE"/>
</dbReference>
<name>A0ABD2LFK0_9BILA</name>
<comment type="similarity">
    <text evidence="4">Belongs to the adenylate kinase family.</text>
</comment>
<dbReference type="AlphaFoldDB" id="A0ABD2LFK0"/>
<dbReference type="Gene3D" id="3.40.50.300">
    <property type="entry name" value="P-loop containing nucleotide triphosphate hydrolases"/>
    <property type="match status" value="1"/>
</dbReference>
<organism evidence="5 6">
    <name type="scientific">Heterodera trifolii</name>
    <dbReference type="NCBI Taxonomy" id="157864"/>
    <lineage>
        <taxon>Eukaryota</taxon>
        <taxon>Metazoa</taxon>
        <taxon>Ecdysozoa</taxon>
        <taxon>Nematoda</taxon>
        <taxon>Chromadorea</taxon>
        <taxon>Rhabditida</taxon>
        <taxon>Tylenchina</taxon>
        <taxon>Tylenchomorpha</taxon>
        <taxon>Tylenchoidea</taxon>
        <taxon>Heteroderidae</taxon>
        <taxon>Heteroderinae</taxon>
        <taxon>Heterodera</taxon>
    </lineage>
</organism>
<keyword evidence="1 4" id="KW-0808">Transferase</keyword>
<keyword evidence="2" id="KW-0547">Nucleotide-binding</keyword>
<evidence type="ECO:0000256" key="4">
    <source>
        <dbReference type="RuleBase" id="RU003330"/>
    </source>
</evidence>
<dbReference type="SUPFAM" id="SSF52540">
    <property type="entry name" value="P-loop containing nucleoside triphosphate hydrolases"/>
    <property type="match status" value="1"/>
</dbReference>
<sequence length="96" mass="10007">MASSGRNCHFPPVVFVVGGPGCGKGTQCERIVEKFGFTHLSSGDLLRAEVASGSVLGKQLKATMDAGGLVSPIGHSVGHCEGGHAKKARVFEWFSH</sequence>
<comment type="caution">
    <text evidence="5">The sequence shown here is derived from an EMBL/GenBank/DDBJ whole genome shotgun (WGS) entry which is preliminary data.</text>
</comment>
<reference evidence="5 6" key="1">
    <citation type="submission" date="2024-10" db="EMBL/GenBank/DDBJ databases">
        <authorList>
            <person name="Kim D."/>
        </authorList>
    </citation>
    <scope>NUCLEOTIDE SEQUENCE [LARGE SCALE GENOMIC DNA]</scope>
    <source>
        <strain evidence="5">BH-2024</strain>
    </source>
</reference>
<evidence type="ECO:0008006" key="7">
    <source>
        <dbReference type="Google" id="ProtNLM"/>
    </source>
</evidence>
<evidence type="ECO:0000313" key="6">
    <source>
        <dbReference type="Proteomes" id="UP001620626"/>
    </source>
</evidence>
<keyword evidence="6" id="KW-1185">Reference proteome</keyword>
<evidence type="ECO:0000313" key="5">
    <source>
        <dbReference type="EMBL" id="KAL3113991.1"/>
    </source>
</evidence>
<dbReference type="EMBL" id="JBICBT010000427">
    <property type="protein sequence ID" value="KAL3113991.1"/>
    <property type="molecule type" value="Genomic_DNA"/>
</dbReference>
<proteinExistence type="inferred from homology"/>
<keyword evidence="3 4" id="KW-0418">Kinase</keyword>
<evidence type="ECO:0000256" key="1">
    <source>
        <dbReference type="ARBA" id="ARBA00022679"/>
    </source>
</evidence>
<gene>
    <name evidence="5" type="ORF">niasHT_014894</name>
</gene>
<evidence type="ECO:0000256" key="2">
    <source>
        <dbReference type="ARBA" id="ARBA00022741"/>
    </source>
</evidence>
<dbReference type="InterPro" id="IPR027417">
    <property type="entry name" value="P-loop_NTPase"/>
</dbReference>